<dbReference type="EMBL" id="CP007142">
    <property type="protein sequence ID" value="AJQ97931.1"/>
    <property type="molecule type" value="Genomic_DNA"/>
</dbReference>
<dbReference type="AlphaFoldDB" id="A0A0C5VUW8"/>
<evidence type="ECO:0000256" key="1">
    <source>
        <dbReference type="SAM" id="Phobius"/>
    </source>
</evidence>
<dbReference type="STRING" id="1445510.YC6258_05905"/>
<keyword evidence="1" id="KW-0812">Transmembrane</keyword>
<protein>
    <submittedName>
        <fullName evidence="2">Uncharacterized protein</fullName>
    </submittedName>
</protein>
<keyword evidence="3" id="KW-1185">Reference proteome</keyword>
<feature type="transmembrane region" description="Helical" evidence="1">
    <location>
        <begin position="59"/>
        <end position="79"/>
    </location>
</feature>
<sequence length="337" mass="39945">MTDSILIRPNKRTKAKLTKLAFNRDTYLKEKIFLDDSPPRPIGEVNQSRIGVLTYIGNIRTLFLLPWLLGLCLTLYWQIDDLYEGWKNAEKLHIDYIKHRKETYGSDYFEKLAERYPDLTPNDDIYNNLGDELNKYALSKYYRIENGRMPLKTYFHYHYYETAAAERFRKGDTILAIFYAISIPALIIALLRFRRRAPIYFDREKQLVYTWQKGTVWAQYFDELIFYSSKHGMGIALYSYDHDKGLAFNSFAVTPSGNAYLNSENAYHTLMAYVTRFMLNGRESVSRSNWRGRQGWYLREDKKPKDFDEQLQSVLMFIKDKHVNEQAESLAKEWGYL</sequence>
<evidence type="ECO:0000313" key="3">
    <source>
        <dbReference type="Proteomes" id="UP000032266"/>
    </source>
</evidence>
<evidence type="ECO:0000313" key="2">
    <source>
        <dbReference type="EMBL" id="AJQ97931.1"/>
    </source>
</evidence>
<dbReference type="KEGG" id="gsn:YC6258_05905"/>
<accession>A0A0C5VUW8</accession>
<gene>
    <name evidence="2" type="ORF">YC6258_05905</name>
</gene>
<dbReference type="RefSeq" id="WP_044619546.1">
    <property type="nucleotide sequence ID" value="NZ_CP007142.1"/>
</dbReference>
<dbReference type="Proteomes" id="UP000032266">
    <property type="component" value="Chromosome"/>
</dbReference>
<proteinExistence type="predicted"/>
<dbReference type="HOGENOM" id="CLU_896483_0_0_6"/>
<keyword evidence="1" id="KW-1133">Transmembrane helix</keyword>
<name>A0A0C5VUW8_9GAMM</name>
<dbReference type="OrthoDB" id="6192199at2"/>
<feature type="transmembrane region" description="Helical" evidence="1">
    <location>
        <begin position="174"/>
        <end position="193"/>
    </location>
</feature>
<organism evidence="2 3">
    <name type="scientific">Gynuella sunshinyii YC6258</name>
    <dbReference type="NCBI Taxonomy" id="1445510"/>
    <lineage>
        <taxon>Bacteria</taxon>
        <taxon>Pseudomonadati</taxon>
        <taxon>Pseudomonadota</taxon>
        <taxon>Gammaproteobacteria</taxon>
        <taxon>Oceanospirillales</taxon>
        <taxon>Saccharospirillaceae</taxon>
        <taxon>Gynuella</taxon>
    </lineage>
</organism>
<keyword evidence="1" id="KW-0472">Membrane</keyword>
<reference evidence="2 3" key="1">
    <citation type="submission" date="2014-01" db="EMBL/GenBank/DDBJ databases">
        <title>Full genme sequencing of cellulolytic bacterium Gynuella sunshinyii YC6258T gen. nov., sp. nov.</title>
        <authorList>
            <person name="Khan H."/>
            <person name="Chung E.J."/>
            <person name="Chung Y.R."/>
        </authorList>
    </citation>
    <scope>NUCLEOTIDE SEQUENCE [LARGE SCALE GENOMIC DNA]</scope>
    <source>
        <strain evidence="2 3">YC6258</strain>
    </source>
</reference>